<feature type="non-terminal residue" evidence="1">
    <location>
        <position position="42"/>
    </location>
</feature>
<name>A0A9N9PFW3_9GLOM</name>
<sequence length="42" mass="5090">RKLRFNDKIFINNLENFPDIENNNENLLLETDEILKNLNEQT</sequence>
<dbReference type="Proteomes" id="UP000789759">
    <property type="component" value="Unassembled WGS sequence"/>
</dbReference>
<reference evidence="1" key="1">
    <citation type="submission" date="2021-06" db="EMBL/GenBank/DDBJ databases">
        <authorList>
            <person name="Kallberg Y."/>
            <person name="Tangrot J."/>
            <person name="Rosling A."/>
        </authorList>
    </citation>
    <scope>NUCLEOTIDE SEQUENCE</scope>
    <source>
        <strain evidence="1">FL966</strain>
    </source>
</reference>
<gene>
    <name evidence="1" type="ORF">CPELLU_LOCUS19218</name>
</gene>
<protein>
    <submittedName>
        <fullName evidence="1">7362_t:CDS:1</fullName>
    </submittedName>
</protein>
<evidence type="ECO:0000313" key="1">
    <source>
        <dbReference type="EMBL" id="CAG8816290.1"/>
    </source>
</evidence>
<organism evidence="1 2">
    <name type="scientific">Cetraspora pellucida</name>
    <dbReference type="NCBI Taxonomy" id="1433469"/>
    <lineage>
        <taxon>Eukaryota</taxon>
        <taxon>Fungi</taxon>
        <taxon>Fungi incertae sedis</taxon>
        <taxon>Mucoromycota</taxon>
        <taxon>Glomeromycotina</taxon>
        <taxon>Glomeromycetes</taxon>
        <taxon>Diversisporales</taxon>
        <taxon>Gigasporaceae</taxon>
        <taxon>Cetraspora</taxon>
    </lineage>
</organism>
<proteinExistence type="predicted"/>
<evidence type="ECO:0000313" key="2">
    <source>
        <dbReference type="Proteomes" id="UP000789759"/>
    </source>
</evidence>
<comment type="caution">
    <text evidence="1">The sequence shown here is derived from an EMBL/GenBank/DDBJ whole genome shotgun (WGS) entry which is preliminary data.</text>
</comment>
<dbReference type="EMBL" id="CAJVQA010044104">
    <property type="protein sequence ID" value="CAG8816290.1"/>
    <property type="molecule type" value="Genomic_DNA"/>
</dbReference>
<feature type="non-terminal residue" evidence="1">
    <location>
        <position position="1"/>
    </location>
</feature>
<dbReference type="AlphaFoldDB" id="A0A9N9PFW3"/>
<accession>A0A9N9PFW3</accession>
<keyword evidence="2" id="KW-1185">Reference proteome</keyword>